<reference evidence="6" key="1">
    <citation type="journal article" date="2019" name="Int. J. Syst. Evol. Microbiol.">
        <title>The Global Catalogue of Microorganisms (GCM) 10K type strain sequencing project: providing services to taxonomists for standard genome sequencing and annotation.</title>
        <authorList>
            <consortium name="The Broad Institute Genomics Platform"/>
            <consortium name="The Broad Institute Genome Sequencing Center for Infectious Disease"/>
            <person name="Wu L."/>
            <person name="Ma J."/>
        </authorList>
    </citation>
    <scope>NUCLEOTIDE SEQUENCE [LARGE SCALE GENOMIC DNA]</scope>
    <source>
        <strain evidence="6">CCTCC AB 2013263</strain>
    </source>
</reference>
<protein>
    <recommendedName>
        <fullName evidence="4">Aminoglycoside N(3)-acetyltransferase</fullName>
        <ecNumber evidence="4">2.3.1.-</ecNumber>
    </recommendedName>
</protein>
<evidence type="ECO:0000313" key="6">
    <source>
        <dbReference type="Proteomes" id="UP001595748"/>
    </source>
</evidence>
<dbReference type="SUPFAM" id="SSF110710">
    <property type="entry name" value="TTHA0583/YokD-like"/>
    <property type="match status" value="1"/>
</dbReference>
<dbReference type="InterPro" id="IPR028345">
    <property type="entry name" value="Antibiotic_NAT-like"/>
</dbReference>
<name>A0ABV8AAE8_9DEIO</name>
<dbReference type="PANTHER" id="PTHR11104">
    <property type="entry name" value="AMINOGLYCOSIDE N3-ACETYLTRANSFERASE"/>
    <property type="match status" value="1"/>
</dbReference>
<dbReference type="Pfam" id="PF02522">
    <property type="entry name" value="Antibiotic_NAT"/>
    <property type="match status" value="1"/>
</dbReference>
<gene>
    <name evidence="5" type="ORF">ACFOPQ_18035</name>
</gene>
<evidence type="ECO:0000313" key="5">
    <source>
        <dbReference type="EMBL" id="MFC3862668.1"/>
    </source>
</evidence>
<accession>A0ABV8AAE8</accession>
<comment type="similarity">
    <text evidence="1 4">Belongs to the antibiotic N-acetyltransferase family.</text>
</comment>
<evidence type="ECO:0000256" key="4">
    <source>
        <dbReference type="RuleBase" id="RU365031"/>
    </source>
</evidence>
<proteinExistence type="inferred from homology"/>
<dbReference type="EC" id="2.3.1.-" evidence="4"/>
<organism evidence="5 6">
    <name type="scientific">Deinococcus antarcticus</name>
    <dbReference type="NCBI Taxonomy" id="1298767"/>
    <lineage>
        <taxon>Bacteria</taxon>
        <taxon>Thermotogati</taxon>
        <taxon>Deinococcota</taxon>
        <taxon>Deinococci</taxon>
        <taxon>Deinococcales</taxon>
        <taxon>Deinococcaceae</taxon>
        <taxon>Deinococcus</taxon>
    </lineage>
</organism>
<dbReference type="InterPro" id="IPR003679">
    <property type="entry name" value="Amioglycoside_AcTrfase"/>
</dbReference>
<evidence type="ECO:0000256" key="2">
    <source>
        <dbReference type="ARBA" id="ARBA00022679"/>
    </source>
</evidence>
<keyword evidence="6" id="KW-1185">Reference proteome</keyword>
<evidence type="ECO:0000256" key="1">
    <source>
        <dbReference type="ARBA" id="ARBA00006383"/>
    </source>
</evidence>
<comment type="catalytic activity">
    <reaction evidence="4">
        <text>a 2-deoxystreptamine antibiotic + acetyl-CoA = an N(3)-acetyl-2-deoxystreptamine antibiotic + CoA + H(+)</text>
        <dbReference type="Rhea" id="RHEA:12665"/>
        <dbReference type="ChEBI" id="CHEBI:15378"/>
        <dbReference type="ChEBI" id="CHEBI:57287"/>
        <dbReference type="ChEBI" id="CHEBI:57288"/>
        <dbReference type="ChEBI" id="CHEBI:57921"/>
        <dbReference type="ChEBI" id="CHEBI:77452"/>
        <dbReference type="EC" id="2.3.1.81"/>
    </reaction>
</comment>
<keyword evidence="4" id="KW-0046">Antibiotic resistance</keyword>
<dbReference type="Proteomes" id="UP001595748">
    <property type="component" value="Unassembled WGS sequence"/>
</dbReference>
<keyword evidence="2 4" id="KW-0808">Transferase</keyword>
<dbReference type="PANTHER" id="PTHR11104:SF0">
    <property type="entry name" value="SPBETA PROPHAGE-DERIVED AMINOGLYCOSIDE N(3')-ACETYLTRANSFERASE-LIKE PROTEIN YOKD"/>
    <property type="match status" value="1"/>
</dbReference>
<evidence type="ECO:0000256" key="3">
    <source>
        <dbReference type="ARBA" id="ARBA00023315"/>
    </source>
</evidence>
<sequence>MLNLLRKPTLSPHDLETGLVALGLDGTQHVIVHASLKSFGSLEGGAKTVVEALLDHTSTLVAPAFTYNTLMNTATERPRGTFHRDSHVSRDIGRVPQEMVERAAAERSFHPTLSFVAIGSEAPGITQAQTLDNPYQPIGALYDLDGHALLIGVDFGSNTTIHYAEHLAGVPALTRYVQVQGAVQPIAFPNCSADFDNLLMSMHGLERSVTVGQSHLRLYRVRDLVDRAVSLLQRDPEGLLCQYRYCRCQQVRELIRKEGLHPREHHGLVD</sequence>
<dbReference type="RefSeq" id="WP_380080608.1">
    <property type="nucleotide sequence ID" value="NZ_JBHRZF010000209.1"/>
</dbReference>
<dbReference type="EMBL" id="JBHRZF010000209">
    <property type="protein sequence ID" value="MFC3862668.1"/>
    <property type="molecule type" value="Genomic_DNA"/>
</dbReference>
<comment type="caution">
    <text evidence="5">The sequence shown here is derived from an EMBL/GenBank/DDBJ whole genome shotgun (WGS) entry which is preliminary data.</text>
</comment>
<keyword evidence="3 4" id="KW-0012">Acyltransferase</keyword>